<dbReference type="GO" id="GO:0051301">
    <property type="term" value="P:cell division"/>
    <property type="evidence" value="ECO:0007669"/>
    <property type="project" value="UniProtKB-KW"/>
</dbReference>
<dbReference type="GO" id="GO:0005737">
    <property type="term" value="C:cytoplasm"/>
    <property type="evidence" value="ECO:0007669"/>
    <property type="project" value="UniProtKB-SubCell"/>
</dbReference>
<dbReference type="PANTHER" id="PTHR43024">
    <property type="entry name" value="UDP-N-ACETYLMURAMOYL-TRIPEPTIDE--D-ALANYL-D-ALANINE LIGASE"/>
    <property type="match status" value="1"/>
</dbReference>
<evidence type="ECO:0000256" key="2">
    <source>
        <dbReference type="ARBA" id="ARBA00022598"/>
    </source>
</evidence>
<dbReference type="AlphaFoldDB" id="A0AB39VI11"/>
<evidence type="ECO:0000256" key="5">
    <source>
        <dbReference type="ARBA" id="ARBA00022840"/>
    </source>
</evidence>
<sequence>MKKSDVFAALLKEENIEFDREIIDFDNVEMNSKKIKDKDLFVAIRGGNNFVNEALNKGAFVVYDNSDIEIDGGFEKKAFFVHDSVKFLQKFAKKWCDSLNIKVIGITGSNGKTTVKDMIYHILSQKYKGKKTLGNYNNHIGLPFTLLRSETDDKFIILEMGMSDFGEIDLLGQIANPDINVITNIGESHLEFLKTKENVFRAKTEILPYIRDALIINGDDKYLKNIKSEKIKVVKALNLQKNDFLEDSENFYYGDIEFDKNKTRFILKYFGKICKKNVTRNYETNVLGEHNVLNLTMAIAVVKQFGIEDKVIEDAIKNISLTDMRFQIIEKGDLTYINDAYNASPSSIEKSLETFSKIYNERNIKKIIVLGDMLELGENELKYHADIYDVLKNVKFDSIYLFGERIKSLFDRIEKESLQNKEVIYFEKKTEIKEKIKGIEGKKVVLLKASRGIKLEEIIEE</sequence>
<protein>
    <recommendedName>
        <fullName evidence="10">UDP-N-acetylmuramoyl-tripeptide--D-alanyl-D-alanine ligase</fullName>
        <ecNumber evidence="10">6.3.2.10</ecNumber>
    </recommendedName>
</protein>
<reference evidence="13" key="1">
    <citation type="submission" date="2024-07" db="EMBL/GenBank/DDBJ databases">
        <authorList>
            <person name="Li X.-J."/>
            <person name="Wang X."/>
        </authorList>
    </citation>
    <scope>NUCLEOTIDE SEQUENCE</scope>
    <source>
        <strain evidence="13">HSP-334</strain>
    </source>
</reference>
<dbReference type="Pfam" id="PF08245">
    <property type="entry name" value="Mur_ligase_M"/>
    <property type="match status" value="1"/>
</dbReference>
<dbReference type="SUPFAM" id="SSF63418">
    <property type="entry name" value="MurE/MurF N-terminal domain"/>
    <property type="match status" value="1"/>
</dbReference>
<dbReference type="GO" id="GO:0009252">
    <property type="term" value="P:peptidoglycan biosynthetic process"/>
    <property type="evidence" value="ECO:0007669"/>
    <property type="project" value="UniProtKB-KW"/>
</dbReference>
<dbReference type="SUPFAM" id="SSF53244">
    <property type="entry name" value="MurD-like peptide ligases, peptide-binding domain"/>
    <property type="match status" value="1"/>
</dbReference>
<dbReference type="RefSeq" id="WP_369711058.1">
    <property type="nucleotide sequence ID" value="NZ_CP165644.1"/>
</dbReference>
<dbReference type="GO" id="GO:0047480">
    <property type="term" value="F:UDP-N-acetylmuramoyl-tripeptide-D-alanyl-D-alanine ligase activity"/>
    <property type="evidence" value="ECO:0007669"/>
    <property type="project" value="UniProtKB-EC"/>
</dbReference>
<keyword evidence="1" id="KW-0963">Cytoplasm</keyword>
<evidence type="ECO:0000256" key="8">
    <source>
        <dbReference type="ARBA" id="ARBA00023306"/>
    </source>
</evidence>
<name>A0AB39VI11_9FUSO</name>
<dbReference type="EC" id="6.3.2.10" evidence="10"/>
<dbReference type="SUPFAM" id="SSF53623">
    <property type="entry name" value="MurD-like peptide ligases, catalytic domain"/>
    <property type="match status" value="1"/>
</dbReference>
<dbReference type="EMBL" id="CP165644">
    <property type="protein sequence ID" value="XDU66792.1"/>
    <property type="molecule type" value="Genomic_DNA"/>
</dbReference>
<evidence type="ECO:0000256" key="9">
    <source>
        <dbReference type="ARBA" id="ARBA00023316"/>
    </source>
</evidence>
<keyword evidence="2 13" id="KW-0436">Ligase</keyword>
<dbReference type="Pfam" id="PF02875">
    <property type="entry name" value="Mur_ligase_C"/>
    <property type="match status" value="1"/>
</dbReference>
<dbReference type="PANTHER" id="PTHR43024:SF1">
    <property type="entry name" value="UDP-N-ACETYLMURAMOYL-TRIPEPTIDE--D-ALANYL-D-ALANINE LIGASE"/>
    <property type="match status" value="1"/>
</dbReference>
<comment type="catalytic activity">
    <reaction evidence="10">
        <text>D-alanyl-D-alanine + UDP-N-acetyl-alpha-D-muramoyl-L-alanyl-gamma-D-glutamyl-meso-2,6-diaminopimelate + ATP = UDP-N-acetyl-alpha-D-muramoyl-L-alanyl-gamma-D-glutamyl-meso-2,6-diaminopimeloyl-D-alanyl-D-alanine + ADP + phosphate + H(+)</text>
        <dbReference type="Rhea" id="RHEA:28374"/>
        <dbReference type="ChEBI" id="CHEBI:15378"/>
        <dbReference type="ChEBI" id="CHEBI:30616"/>
        <dbReference type="ChEBI" id="CHEBI:43474"/>
        <dbReference type="ChEBI" id="CHEBI:57822"/>
        <dbReference type="ChEBI" id="CHEBI:61386"/>
        <dbReference type="ChEBI" id="CHEBI:83905"/>
        <dbReference type="ChEBI" id="CHEBI:456216"/>
        <dbReference type="EC" id="6.3.2.10"/>
    </reaction>
</comment>
<evidence type="ECO:0000256" key="7">
    <source>
        <dbReference type="ARBA" id="ARBA00022984"/>
    </source>
</evidence>
<dbReference type="InterPro" id="IPR005863">
    <property type="entry name" value="UDP-N-AcMur_synth"/>
</dbReference>
<keyword evidence="8 10" id="KW-0131">Cell cycle</keyword>
<dbReference type="InterPro" id="IPR051046">
    <property type="entry name" value="MurCDEF_CellWall_CoF430Synth"/>
</dbReference>
<organism evidence="13">
    <name type="scientific">Leptotrichia rugosa</name>
    <dbReference type="NCBI Taxonomy" id="3239302"/>
    <lineage>
        <taxon>Bacteria</taxon>
        <taxon>Fusobacteriati</taxon>
        <taxon>Fusobacteriota</taxon>
        <taxon>Fusobacteriia</taxon>
        <taxon>Fusobacteriales</taxon>
        <taxon>Leptotrichiaceae</taxon>
        <taxon>Leptotrichia</taxon>
    </lineage>
</organism>
<dbReference type="GO" id="GO:0005524">
    <property type="term" value="F:ATP binding"/>
    <property type="evidence" value="ECO:0007669"/>
    <property type="project" value="UniProtKB-KW"/>
</dbReference>
<evidence type="ECO:0000256" key="6">
    <source>
        <dbReference type="ARBA" id="ARBA00022960"/>
    </source>
</evidence>
<dbReference type="InterPro" id="IPR036615">
    <property type="entry name" value="Mur_ligase_C_dom_sf"/>
</dbReference>
<feature type="domain" description="Mur ligase central" evidence="12">
    <location>
        <begin position="106"/>
        <end position="302"/>
    </location>
</feature>
<dbReference type="GO" id="GO:0071555">
    <property type="term" value="P:cell wall organization"/>
    <property type="evidence" value="ECO:0007669"/>
    <property type="project" value="UniProtKB-KW"/>
</dbReference>
<evidence type="ECO:0000259" key="11">
    <source>
        <dbReference type="Pfam" id="PF02875"/>
    </source>
</evidence>
<dbReference type="Gene3D" id="3.90.190.20">
    <property type="entry name" value="Mur ligase, C-terminal domain"/>
    <property type="match status" value="1"/>
</dbReference>
<comment type="function">
    <text evidence="10">Involved in cell wall formation. Catalyzes the final step in the synthesis of UDP-N-acetylmuramoyl-pentapeptide, the precursor of murein.</text>
</comment>
<keyword evidence="4" id="KW-0547">Nucleotide-binding</keyword>
<dbReference type="GO" id="GO:0008360">
    <property type="term" value="P:regulation of cell shape"/>
    <property type="evidence" value="ECO:0007669"/>
    <property type="project" value="UniProtKB-KW"/>
</dbReference>
<evidence type="ECO:0000313" key="13">
    <source>
        <dbReference type="EMBL" id="XDU66792.1"/>
    </source>
</evidence>
<dbReference type="NCBIfam" id="TIGR01143">
    <property type="entry name" value="murF"/>
    <property type="match status" value="1"/>
</dbReference>
<keyword evidence="6 10" id="KW-0133">Cell shape</keyword>
<accession>A0AB39VI11</accession>
<comment type="subcellular location">
    <subcellularLocation>
        <location evidence="10">Cytoplasm</location>
    </subcellularLocation>
</comment>
<dbReference type="InterPro" id="IPR035911">
    <property type="entry name" value="MurE/MurF_N"/>
</dbReference>
<dbReference type="KEGG" id="lrug:AB8B22_10575"/>
<dbReference type="Gene3D" id="3.40.1390.10">
    <property type="entry name" value="MurE/MurF, N-terminal domain"/>
    <property type="match status" value="1"/>
</dbReference>
<dbReference type="InterPro" id="IPR004101">
    <property type="entry name" value="Mur_ligase_C"/>
</dbReference>
<comment type="pathway">
    <text evidence="10">Cell wall biogenesis; peptidoglycan biosynthesis.</text>
</comment>
<dbReference type="InterPro" id="IPR013221">
    <property type="entry name" value="Mur_ligase_cen"/>
</dbReference>
<evidence type="ECO:0000256" key="4">
    <source>
        <dbReference type="ARBA" id="ARBA00022741"/>
    </source>
</evidence>
<keyword evidence="5" id="KW-0067">ATP-binding</keyword>
<evidence type="ECO:0000256" key="3">
    <source>
        <dbReference type="ARBA" id="ARBA00022618"/>
    </source>
</evidence>
<keyword evidence="3 10" id="KW-0132">Cell division</keyword>
<keyword evidence="7 10" id="KW-0573">Peptidoglycan synthesis</keyword>
<feature type="domain" description="Mur ligase C-terminal" evidence="11">
    <location>
        <begin position="324"/>
        <end position="451"/>
    </location>
</feature>
<evidence type="ECO:0000256" key="1">
    <source>
        <dbReference type="ARBA" id="ARBA00022490"/>
    </source>
</evidence>
<dbReference type="InterPro" id="IPR036565">
    <property type="entry name" value="Mur-like_cat_sf"/>
</dbReference>
<evidence type="ECO:0000256" key="10">
    <source>
        <dbReference type="RuleBase" id="RU004136"/>
    </source>
</evidence>
<gene>
    <name evidence="13" type="primary">murF</name>
    <name evidence="13" type="ORF">AB8B22_10575</name>
</gene>
<evidence type="ECO:0000259" key="12">
    <source>
        <dbReference type="Pfam" id="PF08245"/>
    </source>
</evidence>
<keyword evidence="9 10" id="KW-0961">Cell wall biogenesis/degradation</keyword>
<proteinExistence type="predicted"/>
<dbReference type="Gene3D" id="3.40.1190.10">
    <property type="entry name" value="Mur-like, catalytic domain"/>
    <property type="match status" value="1"/>
</dbReference>